<accession>A0A7X3FXI4</accession>
<feature type="transmembrane region" description="Helical" evidence="1">
    <location>
        <begin position="40"/>
        <end position="65"/>
    </location>
</feature>
<feature type="transmembrane region" description="Helical" evidence="1">
    <location>
        <begin position="189"/>
        <end position="211"/>
    </location>
</feature>
<reference evidence="3 4" key="1">
    <citation type="submission" date="2019-12" db="EMBL/GenBank/DDBJ databases">
        <authorList>
            <person name="Li C."/>
            <person name="Zhao J."/>
        </authorList>
    </citation>
    <scope>NUCLEOTIDE SEQUENCE [LARGE SCALE GENOMIC DNA]</scope>
    <source>
        <strain evidence="3 4">NEAU-DD11</strain>
    </source>
</reference>
<dbReference type="AlphaFoldDB" id="A0A7X3FXI4"/>
<feature type="transmembrane region" description="Helical" evidence="1">
    <location>
        <begin position="129"/>
        <end position="145"/>
    </location>
</feature>
<feature type="transmembrane region" description="Helical" evidence="1">
    <location>
        <begin position="223"/>
        <end position="240"/>
    </location>
</feature>
<sequence length="293" mass="30720">MLSAPGLMAACAALALAVLALWVPAPAVRGNRDWAWGAGVLLACAVAQAVGVLDGIGLAVIVFYLALAFGARAAGRAWVRIPLLVLTGVCALLLALHRLPGFHNPLLVDHAHLSAGAPPFTLYANFDKAIAGIVLMGVFCSPIRARADWLPMLRRTLPVLAATLVAVLGAGLLLGVVRPDVKWLPWTSWFLVNNLLITCVTEEAFFRGYLLGGLAHGMAGRRYGVAVAVAVSTLLFGLAHAAGGPLLVLFGTLAGFGYAAAYLRSGRIEGAILTHFALNAVHFIAFTYPALMR</sequence>
<keyword evidence="1" id="KW-1133">Transmembrane helix</keyword>
<comment type="caution">
    <text evidence="3">The sequence shown here is derived from an EMBL/GenBank/DDBJ whole genome shotgun (WGS) entry which is preliminary data.</text>
</comment>
<dbReference type="GO" id="GO:0006508">
    <property type="term" value="P:proteolysis"/>
    <property type="evidence" value="ECO:0007669"/>
    <property type="project" value="UniProtKB-KW"/>
</dbReference>
<protein>
    <submittedName>
        <fullName evidence="3">CPBP family intramembrane metalloprotease</fullName>
    </submittedName>
</protein>
<dbReference type="EMBL" id="WSES01000002">
    <property type="protein sequence ID" value="MVW59856.1"/>
    <property type="molecule type" value="Genomic_DNA"/>
</dbReference>
<dbReference type="Proteomes" id="UP000443353">
    <property type="component" value="Unassembled WGS sequence"/>
</dbReference>
<keyword evidence="1" id="KW-0472">Membrane</keyword>
<keyword evidence="3" id="KW-0482">Metalloprotease</keyword>
<dbReference type="GO" id="GO:0080120">
    <property type="term" value="P:CAAX-box protein maturation"/>
    <property type="evidence" value="ECO:0007669"/>
    <property type="project" value="UniProtKB-ARBA"/>
</dbReference>
<feature type="domain" description="CAAX prenyl protease 2/Lysostaphin resistance protein A-like" evidence="2">
    <location>
        <begin position="186"/>
        <end position="281"/>
    </location>
</feature>
<keyword evidence="3" id="KW-0378">Hydrolase</keyword>
<dbReference type="PANTHER" id="PTHR36435:SF1">
    <property type="entry name" value="CAAX AMINO TERMINAL PROTEASE FAMILY PROTEIN"/>
    <property type="match status" value="1"/>
</dbReference>
<dbReference type="InterPro" id="IPR003675">
    <property type="entry name" value="Rce1/LyrA-like_dom"/>
</dbReference>
<organism evidence="3 4">
    <name type="scientific">Massilia cellulosiltytica</name>
    <dbReference type="NCBI Taxonomy" id="2683234"/>
    <lineage>
        <taxon>Bacteria</taxon>
        <taxon>Pseudomonadati</taxon>
        <taxon>Pseudomonadota</taxon>
        <taxon>Betaproteobacteria</taxon>
        <taxon>Burkholderiales</taxon>
        <taxon>Oxalobacteraceae</taxon>
        <taxon>Telluria group</taxon>
        <taxon>Massilia</taxon>
    </lineage>
</organism>
<evidence type="ECO:0000313" key="4">
    <source>
        <dbReference type="Proteomes" id="UP000443353"/>
    </source>
</evidence>
<evidence type="ECO:0000256" key="1">
    <source>
        <dbReference type="SAM" id="Phobius"/>
    </source>
</evidence>
<keyword evidence="1" id="KW-0812">Transmembrane</keyword>
<keyword evidence="3" id="KW-0645">Protease</keyword>
<dbReference type="PANTHER" id="PTHR36435">
    <property type="entry name" value="SLR1288 PROTEIN"/>
    <property type="match status" value="1"/>
</dbReference>
<keyword evidence="4" id="KW-1185">Reference proteome</keyword>
<feature type="transmembrane region" description="Helical" evidence="1">
    <location>
        <begin position="77"/>
        <end position="96"/>
    </location>
</feature>
<name>A0A7X3FXI4_9BURK</name>
<gene>
    <name evidence="3" type="ORF">GPY61_07920</name>
</gene>
<feature type="transmembrane region" description="Helical" evidence="1">
    <location>
        <begin position="157"/>
        <end position="177"/>
    </location>
</feature>
<dbReference type="InterPro" id="IPR052710">
    <property type="entry name" value="CAAX_protease"/>
</dbReference>
<dbReference type="RefSeq" id="WP_082577486.1">
    <property type="nucleotide sequence ID" value="NZ_WSES01000002.1"/>
</dbReference>
<evidence type="ECO:0000259" key="2">
    <source>
        <dbReference type="Pfam" id="PF02517"/>
    </source>
</evidence>
<evidence type="ECO:0000313" key="3">
    <source>
        <dbReference type="EMBL" id="MVW59856.1"/>
    </source>
</evidence>
<dbReference type="Pfam" id="PF02517">
    <property type="entry name" value="Rce1-like"/>
    <property type="match status" value="1"/>
</dbReference>
<dbReference type="GO" id="GO:0004175">
    <property type="term" value="F:endopeptidase activity"/>
    <property type="evidence" value="ECO:0007669"/>
    <property type="project" value="UniProtKB-ARBA"/>
</dbReference>
<proteinExistence type="predicted"/>
<feature type="transmembrane region" description="Helical" evidence="1">
    <location>
        <begin position="270"/>
        <end position="291"/>
    </location>
</feature>
<feature type="transmembrane region" description="Helical" evidence="1">
    <location>
        <begin position="246"/>
        <end position="263"/>
    </location>
</feature>
<dbReference type="GO" id="GO:0008237">
    <property type="term" value="F:metallopeptidase activity"/>
    <property type="evidence" value="ECO:0007669"/>
    <property type="project" value="UniProtKB-KW"/>
</dbReference>